<dbReference type="RefSeq" id="WP_050567490.1">
    <property type="nucleotide sequence ID" value="NZ_BAOJ01000258.1"/>
</dbReference>
<evidence type="ECO:0000313" key="4">
    <source>
        <dbReference type="Proteomes" id="UP000321922"/>
    </source>
</evidence>
<dbReference type="Gene3D" id="1.10.287.1050">
    <property type="entry name" value="H-NS histone-like proteins"/>
    <property type="match status" value="1"/>
</dbReference>
<dbReference type="Proteomes" id="UP000321922">
    <property type="component" value="Unassembled WGS sequence"/>
</dbReference>
<reference evidence="3 4" key="1">
    <citation type="submission" date="2019-07" db="EMBL/GenBank/DDBJ databases">
        <title>Whole genome shotgun sequence of Vibrio sagamiensis NBRC 104589.</title>
        <authorList>
            <person name="Hosoyama A."/>
            <person name="Uohara A."/>
            <person name="Ohji S."/>
            <person name="Ichikawa N."/>
        </authorList>
    </citation>
    <scope>NUCLEOTIDE SEQUENCE [LARGE SCALE GENOMIC DNA]</scope>
    <source>
        <strain evidence="3 4">NBRC 104589</strain>
    </source>
</reference>
<protein>
    <recommendedName>
        <fullName evidence="2">DNA-binding protein H-NS-like N-terminal domain-containing protein</fullName>
    </recommendedName>
</protein>
<evidence type="ECO:0000259" key="2">
    <source>
        <dbReference type="Pfam" id="PF22470"/>
    </source>
</evidence>
<dbReference type="EMBL" id="BJXJ01000078">
    <property type="protein sequence ID" value="GEM77645.1"/>
    <property type="molecule type" value="Genomic_DNA"/>
</dbReference>
<keyword evidence="1" id="KW-0175">Coiled coil</keyword>
<feature type="coiled-coil region" evidence="1">
    <location>
        <begin position="36"/>
        <end position="66"/>
    </location>
</feature>
<comment type="caution">
    <text evidence="3">The sequence shown here is derived from an EMBL/GenBank/DDBJ whole genome shotgun (WGS) entry which is preliminary data.</text>
</comment>
<evidence type="ECO:0000313" key="3">
    <source>
        <dbReference type="EMBL" id="GEM77645.1"/>
    </source>
</evidence>
<dbReference type="Pfam" id="PF22470">
    <property type="entry name" value="Histone_HNS_N"/>
    <property type="match status" value="1"/>
</dbReference>
<name>A0A511QJY7_9VIBR</name>
<dbReference type="InterPro" id="IPR027454">
    <property type="entry name" value="Histone_HNS_N"/>
</dbReference>
<gene>
    <name evidence="3" type="ORF">VSA01S_37570</name>
</gene>
<dbReference type="GO" id="GO:0046983">
    <property type="term" value="F:protein dimerization activity"/>
    <property type="evidence" value="ECO:0007669"/>
    <property type="project" value="InterPro"/>
</dbReference>
<evidence type="ECO:0000256" key="1">
    <source>
        <dbReference type="SAM" id="Coils"/>
    </source>
</evidence>
<dbReference type="OrthoDB" id="5905471at2"/>
<sequence>MKDVIKTLSSERLAKTLLKAASSQQLSRIIDVITTLKTHKEQEEHAQKERDRIEQEELEAVRLQILEKGIDFDKLAQLMQPKKRVTKKRSSSV</sequence>
<proteinExistence type="predicted"/>
<dbReference type="AlphaFoldDB" id="A0A511QJY7"/>
<organism evidence="3 4">
    <name type="scientific">Vibrio sagamiensis NBRC 104589</name>
    <dbReference type="NCBI Taxonomy" id="1219064"/>
    <lineage>
        <taxon>Bacteria</taxon>
        <taxon>Pseudomonadati</taxon>
        <taxon>Pseudomonadota</taxon>
        <taxon>Gammaproteobacteria</taxon>
        <taxon>Vibrionales</taxon>
        <taxon>Vibrionaceae</taxon>
        <taxon>Vibrio</taxon>
    </lineage>
</organism>
<feature type="domain" description="DNA-binding protein H-NS-like N-terminal" evidence="2">
    <location>
        <begin position="1"/>
        <end position="77"/>
    </location>
</feature>
<accession>A0A511QJY7</accession>
<keyword evidence="4" id="KW-1185">Reference proteome</keyword>
<dbReference type="InterPro" id="IPR054180">
    <property type="entry name" value="H-NS-like_N"/>
</dbReference>